<dbReference type="RefSeq" id="WP_144388320.1">
    <property type="nucleotide sequence ID" value="NZ_CANNCB010000041.1"/>
</dbReference>
<evidence type="ECO:0008006" key="3">
    <source>
        <dbReference type="Google" id="ProtNLM"/>
    </source>
</evidence>
<proteinExistence type="predicted"/>
<accession>A0A557P5K7</accession>
<organism evidence="1 2">
    <name type="scientific">Vibrio algivorus</name>
    <dbReference type="NCBI Taxonomy" id="1667024"/>
    <lineage>
        <taxon>Bacteria</taxon>
        <taxon>Pseudomonadati</taxon>
        <taxon>Pseudomonadota</taxon>
        <taxon>Gammaproteobacteria</taxon>
        <taxon>Vibrionales</taxon>
        <taxon>Vibrionaceae</taxon>
        <taxon>Vibrio</taxon>
    </lineage>
</organism>
<evidence type="ECO:0000313" key="1">
    <source>
        <dbReference type="EMBL" id="TVO35953.1"/>
    </source>
</evidence>
<dbReference type="Proteomes" id="UP000319828">
    <property type="component" value="Unassembled WGS sequence"/>
</dbReference>
<reference evidence="1 2" key="1">
    <citation type="submission" date="2019-07" db="EMBL/GenBank/DDBJ databases">
        <title>The draft genome sequence of Vibrio algivorus M1486.</title>
        <authorList>
            <person name="Meng X."/>
        </authorList>
    </citation>
    <scope>NUCLEOTIDE SEQUENCE [LARGE SCALE GENOMIC DNA]</scope>
    <source>
        <strain evidence="1 2">M1486</strain>
    </source>
</reference>
<sequence>MFLKKLEQKIKKIPLIKNIRNLKKKNTVDKISQPENFAHLADEILTIIGNLNIPIFPMFGTLLTIHRDKKFLFADDFDFAILDSKYFNLDLVRILNNFNFHLKSFSLVENEIIELSFNYKGANIDVFLLTQKKSCLHKCPNFRKEKPKKSFEKNLKLRTYNSYFQVKYPKIELYKNNTLNIWLPKDPESIFEKHYGLDWMIPKESNFIDFNNYVFIEKESKIYYGKEKHLLEKISNCGYLT</sequence>
<protein>
    <recommendedName>
        <fullName evidence="3">LicD family protein</fullName>
    </recommendedName>
</protein>
<comment type="caution">
    <text evidence="1">The sequence shown here is derived from an EMBL/GenBank/DDBJ whole genome shotgun (WGS) entry which is preliminary data.</text>
</comment>
<dbReference type="OrthoDB" id="9786100at2"/>
<gene>
    <name evidence="1" type="ORF">FOF44_10585</name>
</gene>
<name>A0A557P5K7_9VIBR</name>
<dbReference type="EMBL" id="VMKJ01000020">
    <property type="protein sequence ID" value="TVO35953.1"/>
    <property type="molecule type" value="Genomic_DNA"/>
</dbReference>
<dbReference type="AlphaFoldDB" id="A0A557P5K7"/>
<evidence type="ECO:0000313" key="2">
    <source>
        <dbReference type="Proteomes" id="UP000319828"/>
    </source>
</evidence>